<keyword evidence="3" id="KW-0393">Immunoglobulin domain</keyword>
<reference evidence="5" key="1">
    <citation type="submission" date="2025-08" db="UniProtKB">
        <authorList>
            <consortium name="Ensembl"/>
        </authorList>
    </citation>
    <scope>IDENTIFICATION</scope>
</reference>
<comment type="subcellular location">
    <subcellularLocation>
        <location evidence="1">Membrane</location>
    </subcellularLocation>
</comment>
<evidence type="ECO:0000313" key="6">
    <source>
        <dbReference type="Proteomes" id="UP000261580"/>
    </source>
</evidence>
<protein>
    <recommendedName>
        <fullName evidence="4">Ig-like domain-containing protein</fullName>
    </recommendedName>
</protein>
<dbReference type="Bgee" id="ENSNBRG00000006575">
    <property type="expression patterns" value="Expressed in blood and 8 other cell types or tissues"/>
</dbReference>
<dbReference type="InterPro" id="IPR013783">
    <property type="entry name" value="Ig-like_fold"/>
</dbReference>
<dbReference type="InterPro" id="IPR007110">
    <property type="entry name" value="Ig-like_dom"/>
</dbReference>
<organism evidence="5 6">
    <name type="scientific">Neolamprologus brichardi</name>
    <name type="common">Fairy cichlid</name>
    <name type="synonym">Lamprologus brichardi</name>
    <dbReference type="NCBI Taxonomy" id="32507"/>
    <lineage>
        <taxon>Eukaryota</taxon>
        <taxon>Metazoa</taxon>
        <taxon>Chordata</taxon>
        <taxon>Craniata</taxon>
        <taxon>Vertebrata</taxon>
        <taxon>Euteleostomi</taxon>
        <taxon>Actinopterygii</taxon>
        <taxon>Neopterygii</taxon>
        <taxon>Teleostei</taxon>
        <taxon>Neoteleostei</taxon>
        <taxon>Acanthomorphata</taxon>
        <taxon>Ovalentaria</taxon>
        <taxon>Cichlomorphae</taxon>
        <taxon>Cichliformes</taxon>
        <taxon>Cichlidae</taxon>
        <taxon>African cichlids</taxon>
        <taxon>Pseudocrenilabrinae</taxon>
        <taxon>Lamprologini</taxon>
        <taxon>Neolamprologus</taxon>
    </lineage>
</organism>
<dbReference type="GO" id="GO:0009897">
    <property type="term" value="C:external side of plasma membrane"/>
    <property type="evidence" value="ECO:0007669"/>
    <property type="project" value="TreeGrafter"/>
</dbReference>
<sequence>LFRCISQHALAVVVEVYEEAKSVLLPCQYSGIIPEKNPTVMWTRSDLSPTFVHLRREEGDDLKKQNLRYSGRTSMRPDALETSDFSLTLRKPELIDSGVYTCSISGGKEETGQRDVQLKVKGQQLTATDYLKKQLLTTFMRKYRDLIQTLHLKDQF</sequence>
<keyword evidence="6" id="KW-1185">Reference proteome</keyword>
<dbReference type="PANTHER" id="PTHR24100">
    <property type="entry name" value="BUTYROPHILIN"/>
    <property type="match status" value="1"/>
</dbReference>
<dbReference type="Proteomes" id="UP000261580">
    <property type="component" value="Unassembled WGS sequence"/>
</dbReference>
<keyword evidence="2" id="KW-0472">Membrane</keyword>
<dbReference type="InterPro" id="IPR050504">
    <property type="entry name" value="IgSF_BTN/MOG"/>
</dbReference>
<dbReference type="SUPFAM" id="SSF48726">
    <property type="entry name" value="Immunoglobulin"/>
    <property type="match status" value="1"/>
</dbReference>
<evidence type="ECO:0000256" key="2">
    <source>
        <dbReference type="ARBA" id="ARBA00023136"/>
    </source>
</evidence>
<dbReference type="OMA" id="FRCISQH"/>
<dbReference type="SMART" id="SM00409">
    <property type="entry name" value="IG"/>
    <property type="match status" value="1"/>
</dbReference>
<dbReference type="InterPro" id="IPR003599">
    <property type="entry name" value="Ig_sub"/>
</dbReference>
<proteinExistence type="predicted"/>
<dbReference type="Pfam" id="PF07686">
    <property type="entry name" value="V-set"/>
    <property type="match status" value="1"/>
</dbReference>
<accession>A0A3Q4GNI6</accession>
<feature type="domain" description="Ig-like" evidence="4">
    <location>
        <begin position="19"/>
        <end position="117"/>
    </location>
</feature>
<evidence type="ECO:0000313" key="5">
    <source>
        <dbReference type="Ensembl" id="ENSNBRP00000008413.1"/>
    </source>
</evidence>
<dbReference type="GeneTree" id="ENSGT01030000234764"/>
<dbReference type="GO" id="GO:0001817">
    <property type="term" value="P:regulation of cytokine production"/>
    <property type="evidence" value="ECO:0007669"/>
    <property type="project" value="TreeGrafter"/>
</dbReference>
<dbReference type="InterPro" id="IPR036179">
    <property type="entry name" value="Ig-like_dom_sf"/>
</dbReference>
<name>A0A3Q4GNI6_NEOBR</name>
<dbReference type="AlphaFoldDB" id="A0A3Q4GNI6"/>
<reference evidence="5" key="2">
    <citation type="submission" date="2025-09" db="UniProtKB">
        <authorList>
            <consortium name="Ensembl"/>
        </authorList>
    </citation>
    <scope>IDENTIFICATION</scope>
</reference>
<dbReference type="Gene3D" id="2.60.40.10">
    <property type="entry name" value="Immunoglobulins"/>
    <property type="match status" value="1"/>
</dbReference>
<dbReference type="GO" id="GO:0050852">
    <property type="term" value="P:T cell receptor signaling pathway"/>
    <property type="evidence" value="ECO:0007669"/>
    <property type="project" value="TreeGrafter"/>
</dbReference>
<dbReference type="SMART" id="SM00406">
    <property type="entry name" value="IGv"/>
    <property type="match status" value="1"/>
</dbReference>
<evidence type="ECO:0000256" key="3">
    <source>
        <dbReference type="ARBA" id="ARBA00023319"/>
    </source>
</evidence>
<dbReference type="GO" id="GO:0005102">
    <property type="term" value="F:signaling receptor binding"/>
    <property type="evidence" value="ECO:0007669"/>
    <property type="project" value="TreeGrafter"/>
</dbReference>
<evidence type="ECO:0000256" key="1">
    <source>
        <dbReference type="ARBA" id="ARBA00004370"/>
    </source>
</evidence>
<dbReference type="Ensembl" id="ENSNBRT00000008658.1">
    <property type="protein sequence ID" value="ENSNBRP00000008413.1"/>
    <property type="gene ID" value="ENSNBRG00000006575.1"/>
</dbReference>
<dbReference type="PROSITE" id="PS50835">
    <property type="entry name" value="IG_LIKE"/>
    <property type="match status" value="1"/>
</dbReference>
<evidence type="ECO:0000259" key="4">
    <source>
        <dbReference type="PROSITE" id="PS50835"/>
    </source>
</evidence>
<dbReference type="InterPro" id="IPR013106">
    <property type="entry name" value="Ig_V-set"/>
</dbReference>